<dbReference type="PROSITE" id="PS50835">
    <property type="entry name" value="IG_LIKE"/>
    <property type="match status" value="7"/>
</dbReference>
<evidence type="ECO:0000256" key="2">
    <source>
        <dbReference type="ARBA" id="ARBA00023157"/>
    </source>
</evidence>
<feature type="domain" description="Ig-like" evidence="6">
    <location>
        <begin position="357"/>
        <end position="454"/>
    </location>
</feature>
<dbReference type="SUPFAM" id="SSF48726">
    <property type="entry name" value="Immunoglobulin"/>
    <property type="match status" value="7"/>
</dbReference>
<evidence type="ECO:0000256" key="3">
    <source>
        <dbReference type="ARBA" id="ARBA00023319"/>
    </source>
</evidence>
<dbReference type="OrthoDB" id="6151406at2759"/>
<dbReference type="GeneID" id="115816391"/>
<keyword evidence="1" id="KW-0732">Signal</keyword>
<dbReference type="Pfam" id="PF13927">
    <property type="entry name" value="Ig_3"/>
    <property type="match status" value="2"/>
</dbReference>
<keyword evidence="5" id="KW-0812">Transmembrane</keyword>
<feature type="compositionally biased region" description="Basic and acidic residues" evidence="4">
    <location>
        <begin position="144"/>
        <end position="153"/>
    </location>
</feature>
<dbReference type="PANTHER" id="PTHR11481:SF64">
    <property type="entry name" value="FC RECEPTOR-LIKE PROTEIN 4"/>
    <property type="match status" value="1"/>
</dbReference>
<dbReference type="Pfam" id="PF00047">
    <property type="entry name" value="ig"/>
    <property type="match status" value="1"/>
</dbReference>
<proteinExistence type="predicted"/>
<dbReference type="CDD" id="cd00096">
    <property type="entry name" value="Ig"/>
    <property type="match status" value="1"/>
</dbReference>
<evidence type="ECO:0000259" key="6">
    <source>
        <dbReference type="PROSITE" id="PS50835"/>
    </source>
</evidence>
<dbReference type="InterPro" id="IPR013151">
    <property type="entry name" value="Immunoglobulin_dom"/>
</dbReference>
<dbReference type="GO" id="GO:0004888">
    <property type="term" value="F:transmembrane signaling receptor activity"/>
    <property type="evidence" value="ECO:0007669"/>
    <property type="project" value="TreeGrafter"/>
</dbReference>
<feature type="domain" description="Ig-like" evidence="6">
    <location>
        <begin position="173"/>
        <end position="240"/>
    </location>
</feature>
<dbReference type="GO" id="GO:0007166">
    <property type="term" value="P:cell surface receptor signaling pathway"/>
    <property type="evidence" value="ECO:0007669"/>
    <property type="project" value="TreeGrafter"/>
</dbReference>
<name>A0A6J2VTE9_CHACN</name>
<dbReference type="RefSeq" id="XP_030635208.1">
    <property type="nucleotide sequence ID" value="XM_030779348.1"/>
</dbReference>
<feature type="transmembrane region" description="Helical" evidence="5">
    <location>
        <begin position="646"/>
        <end position="668"/>
    </location>
</feature>
<dbReference type="InterPro" id="IPR003599">
    <property type="entry name" value="Ig_sub"/>
</dbReference>
<dbReference type="InterPro" id="IPR007110">
    <property type="entry name" value="Ig-like_dom"/>
</dbReference>
<dbReference type="InParanoid" id="A0A6J2VTE9"/>
<evidence type="ECO:0000256" key="4">
    <source>
        <dbReference type="SAM" id="MobiDB-lite"/>
    </source>
</evidence>
<keyword evidence="3" id="KW-0393">Immunoglobulin domain</keyword>
<accession>A0A6J2VTE9</accession>
<evidence type="ECO:0000313" key="8">
    <source>
        <dbReference type="RefSeq" id="XP_030635208.1"/>
    </source>
</evidence>
<dbReference type="AlphaFoldDB" id="A0A6J2VTE9"/>
<dbReference type="InterPro" id="IPR036179">
    <property type="entry name" value="Ig-like_dom_sf"/>
</dbReference>
<dbReference type="Proteomes" id="UP000504632">
    <property type="component" value="Chromosome 7"/>
</dbReference>
<dbReference type="SMART" id="SM00409">
    <property type="entry name" value="IG"/>
    <property type="match status" value="7"/>
</dbReference>
<keyword evidence="7" id="KW-1185">Reference proteome</keyword>
<feature type="compositionally biased region" description="Polar residues" evidence="4">
    <location>
        <begin position="125"/>
        <end position="137"/>
    </location>
</feature>
<dbReference type="InterPro" id="IPR003598">
    <property type="entry name" value="Ig_sub2"/>
</dbReference>
<keyword evidence="5" id="KW-1133">Transmembrane helix</keyword>
<evidence type="ECO:0000256" key="5">
    <source>
        <dbReference type="SAM" id="Phobius"/>
    </source>
</evidence>
<dbReference type="Pfam" id="PF13895">
    <property type="entry name" value="Ig_2"/>
    <property type="match status" value="2"/>
</dbReference>
<dbReference type="PANTHER" id="PTHR11481">
    <property type="entry name" value="IMMUNOGLOBULIN FC RECEPTOR"/>
    <property type="match status" value="1"/>
</dbReference>
<keyword evidence="5" id="KW-0472">Membrane</keyword>
<dbReference type="InterPro" id="IPR013783">
    <property type="entry name" value="Ig-like_fold"/>
</dbReference>
<feature type="domain" description="Ig-like" evidence="6">
    <location>
        <begin position="263"/>
        <end position="348"/>
    </location>
</feature>
<feature type="domain" description="Ig-like" evidence="6">
    <location>
        <begin position="558"/>
        <end position="640"/>
    </location>
</feature>
<dbReference type="GO" id="GO:0009897">
    <property type="term" value="C:external side of plasma membrane"/>
    <property type="evidence" value="ECO:0007669"/>
    <property type="project" value="TreeGrafter"/>
</dbReference>
<gene>
    <name evidence="8" type="primary">LOC115816391</name>
</gene>
<sequence>MTCATDSVNYWSYKWRIRTTRNGKYIIEDHTSLINTFTIQVASVTDQGEYFCQGESNDKSTSSGWSNRVTLTVRESPKAVVILQPDKQTFRGETVTLRCQIQGERDTDWEYSWYKKSSSLSPVSKDQEYTISPVSESHSGEYTCRGKDRRDSQNSKMSDAVTLTVPSGSKPKPQLTSSLKGAVLRGNTVTLSCKLDQSTGWVFYWYRHTQDSSALTQTDKDSYTISSVTDSDGGQYWCRAGRGNPVYYTQYSDAVWVNVTGNPKAVVILQPDKQTFRGETVTLRCQIQGERDTDWEYSWYKKSSSLSPVSKDQEYRISSVYWSHSGEYTCRGKDRGDSQNSEMSDAVTLTVSSDKAQSVVSVSPKMWLTEGDSVTLSCEVKDSSTGWTFLWYRVIPYRDGLPRVDSNSVELLSDSSRGAGGSYTLSPAALKHTGVYVCRAQRGNPVYYSEYSTTQPLWVTGETTLSPPVSLIISPNTTQHFTSDSLSLSCEVQSNSTGWTVRRYTDDAEVSDCSSDWGSVTGSTCSISSLQSSDSGVYWCQSDSGGNSNPLNITVTYGDVILESPVHPVTEGDTLTLLCRYRYDPSGLRTDFYKDGLILQNQTTGEMTIPTVSKSDEGLYWCKYPERGESPKSWITVRVSGGGSSAVTVGVVVGLGVAFVIIVLMILLHWSKKTEDDDGTGPSDVTYSQIKLKNIKIRNKAGPSDLTYAQIAIIPTKNKEKSKGGSRAKSEHVYSQLKQGMDDKNFI</sequence>
<feature type="domain" description="Ig-like" evidence="6">
    <location>
        <begin position="1"/>
        <end position="72"/>
    </location>
</feature>
<feature type="domain" description="Ig-like" evidence="6">
    <location>
        <begin position="467"/>
        <end position="556"/>
    </location>
</feature>
<protein>
    <submittedName>
        <fullName evidence="8">Carcinoembryonic antigen-related cell adhesion molecule 5-like</fullName>
    </submittedName>
</protein>
<organism evidence="7 8">
    <name type="scientific">Chanos chanos</name>
    <name type="common">Milkfish</name>
    <name type="synonym">Mugil chanos</name>
    <dbReference type="NCBI Taxonomy" id="29144"/>
    <lineage>
        <taxon>Eukaryota</taxon>
        <taxon>Metazoa</taxon>
        <taxon>Chordata</taxon>
        <taxon>Craniata</taxon>
        <taxon>Vertebrata</taxon>
        <taxon>Euteleostomi</taxon>
        <taxon>Actinopterygii</taxon>
        <taxon>Neopterygii</taxon>
        <taxon>Teleostei</taxon>
        <taxon>Ostariophysi</taxon>
        <taxon>Gonorynchiformes</taxon>
        <taxon>Chanidae</taxon>
        <taxon>Chanos</taxon>
    </lineage>
</organism>
<dbReference type="GO" id="GO:0006955">
    <property type="term" value="P:immune response"/>
    <property type="evidence" value="ECO:0007669"/>
    <property type="project" value="TreeGrafter"/>
</dbReference>
<dbReference type="Gene3D" id="2.60.40.10">
    <property type="entry name" value="Immunoglobulins"/>
    <property type="match status" value="7"/>
</dbReference>
<keyword evidence="2" id="KW-1015">Disulfide bond</keyword>
<reference evidence="8" key="1">
    <citation type="submission" date="2025-08" db="UniProtKB">
        <authorList>
            <consortium name="RefSeq"/>
        </authorList>
    </citation>
    <scope>IDENTIFICATION</scope>
</reference>
<evidence type="ECO:0000313" key="7">
    <source>
        <dbReference type="Proteomes" id="UP000504632"/>
    </source>
</evidence>
<feature type="region of interest" description="Disordered" evidence="4">
    <location>
        <begin position="125"/>
        <end position="177"/>
    </location>
</feature>
<feature type="compositionally biased region" description="Basic and acidic residues" evidence="4">
    <location>
        <begin position="718"/>
        <end position="732"/>
    </location>
</feature>
<dbReference type="InterPro" id="IPR050488">
    <property type="entry name" value="Ig_Fc_receptor"/>
</dbReference>
<dbReference type="FunFam" id="2.60.40.10:FF:001607">
    <property type="entry name" value="Leukocyte immune-type receptor TS32.15 L2.5a"/>
    <property type="match status" value="2"/>
</dbReference>
<evidence type="ECO:0000256" key="1">
    <source>
        <dbReference type="ARBA" id="ARBA00022729"/>
    </source>
</evidence>
<feature type="domain" description="Ig-like" evidence="6">
    <location>
        <begin position="77"/>
        <end position="162"/>
    </location>
</feature>
<feature type="region of interest" description="Disordered" evidence="4">
    <location>
        <begin position="718"/>
        <end position="747"/>
    </location>
</feature>
<dbReference type="SMART" id="SM00408">
    <property type="entry name" value="IGc2"/>
    <property type="match status" value="6"/>
</dbReference>